<dbReference type="Pfam" id="PF11891">
    <property type="entry name" value="RETICULATA-like"/>
    <property type="match status" value="1"/>
</dbReference>
<keyword evidence="12" id="KW-1185">Reference proteome</keyword>
<keyword evidence="8 10" id="KW-0472">Membrane</keyword>
<dbReference type="InterPro" id="IPR021825">
    <property type="entry name" value="RETICULATA-related"/>
</dbReference>
<dbReference type="GO" id="GO:0009507">
    <property type="term" value="C:chloroplast"/>
    <property type="evidence" value="ECO:0007669"/>
    <property type="project" value="UniProtKB-SubCell"/>
</dbReference>
<keyword evidence="7 10" id="KW-1133">Transmembrane helix</keyword>
<sequence>MTTSMMTATLGSRAAPTLCSRPAIRRPNPARYGQQGATSVAVFSPSLRCTPASPSSHLEHGKRLYTSLSLLERKSQPSTPHVISRSSTSGSLELADGGGGNPGQGGGREGGGGGGGDDGKGDEYGDNNYEDAGKAGLLEAFRRGWRRRVRADPQFGFKVFSEVVIGVAACVLGDMASRPNFGLNELDFVFSTIVVGSILNFTLMYMLAPTAAVGQASQQLPLLFAACPPGHMFEAGNYSLLDRVGTFVYKGVQFAAVGFVAGLAGTALSNLLLAIRKKVDPKFEIQNKPPPTVLNALTWAGHMGLSSNARYQTLNGLEFALAGILHPTAFKSAVFVLRGVNNVCGGVTFVMLARKTGSQTAPAPSPAASDVATSDAKEGLLLAEQTV</sequence>
<dbReference type="PANTHER" id="PTHR31620">
    <property type="entry name" value="PROTEIN RETICULATA-RELATED 2, CHLOROPLASTIC-RELATED"/>
    <property type="match status" value="1"/>
</dbReference>
<organism evidence="11 12">
    <name type="scientific">Ceratodon purpureus</name>
    <name type="common">Fire moss</name>
    <name type="synonym">Dicranum purpureum</name>
    <dbReference type="NCBI Taxonomy" id="3225"/>
    <lineage>
        <taxon>Eukaryota</taxon>
        <taxon>Viridiplantae</taxon>
        <taxon>Streptophyta</taxon>
        <taxon>Embryophyta</taxon>
        <taxon>Bryophyta</taxon>
        <taxon>Bryophytina</taxon>
        <taxon>Bryopsida</taxon>
        <taxon>Dicranidae</taxon>
        <taxon>Pseudoditrichales</taxon>
        <taxon>Ditrichaceae</taxon>
        <taxon>Ceratodon</taxon>
    </lineage>
</organism>
<evidence type="ECO:0000256" key="1">
    <source>
        <dbReference type="ARBA" id="ARBA00004508"/>
    </source>
</evidence>
<evidence type="ECO:0000256" key="2">
    <source>
        <dbReference type="ARBA" id="ARBA00010793"/>
    </source>
</evidence>
<feature type="transmembrane region" description="Helical" evidence="10">
    <location>
        <begin position="188"/>
        <end position="208"/>
    </location>
</feature>
<gene>
    <name evidence="11" type="ORF">KC19_1G175000</name>
</gene>
<dbReference type="Proteomes" id="UP000822688">
    <property type="component" value="Chromosome 1"/>
</dbReference>
<feature type="compositionally biased region" description="Gly residues" evidence="9">
    <location>
        <begin position="96"/>
        <end position="116"/>
    </location>
</feature>
<dbReference type="EMBL" id="CM026421">
    <property type="protein sequence ID" value="KAG0591422.1"/>
    <property type="molecule type" value="Genomic_DNA"/>
</dbReference>
<feature type="region of interest" description="Disordered" evidence="9">
    <location>
        <begin position="73"/>
        <end position="128"/>
    </location>
</feature>
<evidence type="ECO:0000256" key="9">
    <source>
        <dbReference type="SAM" id="MobiDB-lite"/>
    </source>
</evidence>
<keyword evidence="3" id="KW-0150">Chloroplast</keyword>
<evidence type="ECO:0000256" key="6">
    <source>
        <dbReference type="ARBA" id="ARBA00022946"/>
    </source>
</evidence>
<name>A0A8T0J876_CERPU</name>
<comment type="caution">
    <text evidence="11">The sequence shown here is derived from an EMBL/GenBank/DDBJ whole genome shotgun (WGS) entry which is preliminary data.</text>
</comment>
<accession>A0A8T0J876</accession>
<evidence type="ECO:0000313" key="12">
    <source>
        <dbReference type="Proteomes" id="UP000822688"/>
    </source>
</evidence>
<dbReference type="PANTHER" id="PTHR31620:SF15">
    <property type="entry name" value="PROTEIN RETICULATA-RELATED 2, CHLOROPLASTIC-RELATED"/>
    <property type="match status" value="1"/>
</dbReference>
<evidence type="ECO:0000256" key="10">
    <source>
        <dbReference type="SAM" id="Phobius"/>
    </source>
</evidence>
<keyword evidence="4" id="KW-0934">Plastid</keyword>
<comment type="subcellular location">
    <subcellularLocation>
        <location evidence="1">Plastid</location>
        <location evidence="1">Chloroplast membrane</location>
        <topology evidence="1">Multi-pass membrane protein</topology>
    </subcellularLocation>
</comment>
<comment type="similarity">
    <text evidence="2">Belongs to the RETICULATA family.</text>
</comment>
<evidence type="ECO:0000313" key="11">
    <source>
        <dbReference type="EMBL" id="KAG0591422.1"/>
    </source>
</evidence>
<evidence type="ECO:0000256" key="7">
    <source>
        <dbReference type="ARBA" id="ARBA00022989"/>
    </source>
</evidence>
<evidence type="ECO:0000256" key="3">
    <source>
        <dbReference type="ARBA" id="ARBA00022528"/>
    </source>
</evidence>
<evidence type="ECO:0000256" key="4">
    <source>
        <dbReference type="ARBA" id="ARBA00022640"/>
    </source>
</evidence>
<reference evidence="11" key="1">
    <citation type="submission" date="2020-06" db="EMBL/GenBank/DDBJ databases">
        <title>WGS assembly of Ceratodon purpureus strain R40.</title>
        <authorList>
            <person name="Carey S.B."/>
            <person name="Jenkins J."/>
            <person name="Shu S."/>
            <person name="Lovell J.T."/>
            <person name="Sreedasyam A."/>
            <person name="Maumus F."/>
            <person name="Tiley G.P."/>
            <person name="Fernandez-Pozo N."/>
            <person name="Barry K."/>
            <person name="Chen C."/>
            <person name="Wang M."/>
            <person name="Lipzen A."/>
            <person name="Daum C."/>
            <person name="Saski C.A."/>
            <person name="Payton A.C."/>
            <person name="Mcbreen J.C."/>
            <person name="Conrad R.E."/>
            <person name="Kollar L.M."/>
            <person name="Olsson S."/>
            <person name="Huttunen S."/>
            <person name="Landis J.B."/>
            <person name="Wickett N.J."/>
            <person name="Johnson M.G."/>
            <person name="Rensing S.A."/>
            <person name="Grimwood J."/>
            <person name="Schmutz J."/>
            <person name="Mcdaniel S.F."/>
        </authorList>
    </citation>
    <scope>NUCLEOTIDE SEQUENCE</scope>
    <source>
        <strain evidence="11">R40</strain>
    </source>
</reference>
<protein>
    <submittedName>
        <fullName evidence="11">Uncharacterized protein</fullName>
    </submittedName>
</protein>
<dbReference type="OrthoDB" id="497268at2759"/>
<proteinExistence type="inferred from homology"/>
<evidence type="ECO:0000256" key="5">
    <source>
        <dbReference type="ARBA" id="ARBA00022692"/>
    </source>
</evidence>
<keyword evidence="5 10" id="KW-0812">Transmembrane</keyword>
<evidence type="ECO:0000256" key="8">
    <source>
        <dbReference type="ARBA" id="ARBA00023136"/>
    </source>
</evidence>
<dbReference type="AlphaFoldDB" id="A0A8T0J876"/>
<feature type="compositionally biased region" description="Polar residues" evidence="9">
    <location>
        <begin position="76"/>
        <end position="91"/>
    </location>
</feature>
<keyword evidence="6" id="KW-0809">Transit peptide</keyword>
<feature type="transmembrane region" description="Helical" evidence="10">
    <location>
        <begin position="252"/>
        <end position="275"/>
    </location>
</feature>
<dbReference type="GO" id="GO:0016020">
    <property type="term" value="C:membrane"/>
    <property type="evidence" value="ECO:0007669"/>
    <property type="project" value="UniProtKB-SubCell"/>
</dbReference>